<dbReference type="RefSeq" id="WP_013526871.1">
    <property type="nucleotide sequence ID" value="NC_014921.1"/>
</dbReference>
<organism evidence="2 4">
    <name type="scientific">Mycoplasmopsis fermentans (strain M64)</name>
    <name type="common">Mycoplasma fermentans</name>
    <dbReference type="NCBI Taxonomy" id="943945"/>
    <lineage>
        <taxon>Bacteria</taxon>
        <taxon>Bacillati</taxon>
        <taxon>Mycoplasmatota</taxon>
        <taxon>Mycoplasmoidales</taxon>
        <taxon>Metamycoplasmataceae</taxon>
        <taxon>Mycoplasmopsis</taxon>
    </lineage>
</organism>
<dbReference type="EMBL" id="CP002458">
    <property type="protein sequence ID" value="ADV34459.1"/>
    <property type="molecule type" value="Genomic_DNA"/>
</dbReference>
<evidence type="ECO:0000313" key="1">
    <source>
        <dbReference type="EMBL" id="ADV34459.1"/>
    </source>
</evidence>
<dbReference type="EMBL" id="CP002458">
    <property type="protein sequence ID" value="ADV34850.1"/>
    <property type="molecule type" value="Genomic_DNA"/>
</dbReference>
<accession>A0AB32XCE2</accession>
<sequence>MDVYMKFNYVSKMTNYKTGLGYCHDLSSWVSSGTVIDYFARGDKCVAFSPFDDSEKDRMLLEEVSREEKINWYRNHLKSKMGSQYSGVYDMLNDSSADVNIDNVKEELKSIDEQTFYEGILNLGNLGLEHNVLTANDWAELVKEEFRNFYSISGFNLDNLSSYYSIHGNTDNPHIHFMFFEKTKKRAKRKLNIDDIKMLRMKITNKLIKNFDYQNLKDLTSKLWDARKDVLSSTERTLENVQSQDYKDFIEACCYVRAEMENMFNKSYKLASPEVKEAINKIETFLYKYDDDFKGKMDNYQKAFDLVMQLKDETNSTFLKKRINNVLRTEKDEFSRQLGNKIIKAILKSRNAKSAKSFTKLFFYNLNVNDDSWRLINRAKKIFEAQSIQEYENIMTYYKI</sequence>
<evidence type="ECO:0000313" key="3">
    <source>
        <dbReference type="EMBL" id="ADV34850.1"/>
    </source>
</evidence>
<evidence type="ECO:0000313" key="2">
    <source>
        <dbReference type="EMBL" id="ADV34788.1"/>
    </source>
</evidence>
<dbReference type="KEGG" id="mfm:MfeM64YM_0855"/>
<dbReference type="AlphaFoldDB" id="A0AB32XCE2"/>
<dbReference type="Proteomes" id="UP000007473">
    <property type="component" value="Chromosome"/>
</dbReference>
<protein>
    <submittedName>
        <fullName evidence="2">Uncharacterized protein</fullName>
    </submittedName>
</protein>
<name>A0AB32XCE2_MYCFM</name>
<dbReference type="KEGG" id="mfm:MfeM64YM_0793"/>
<reference evidence="2 4" key="2">
    <citation type="journal article" date="2011" name="J. Bacteriol.">
        <title>Genome sequence of the repetitive-sequence-rich Mycoplasma fermentans strain M64.</title>
        <authorList>
            <person name="Shu H.W."/>
            <person name="Liu T.T."/>
            <person name="Chang H.Y."/>
            <person name="Liu Y.M."/>
            <person name="Wu K.M."/>
            <person name="Shu H.Y."/>
            <person name="Tsai S.F."/>
            <person name="Hsiao K.J."/>
            <person name="Hu W.S."/>
            <person name="Ng W.V."/>
        </authorList>
    </citation>
    <scope>NUCLEOTIDE SEQUENCE [LARGE SCALE GENOMIC DNA]</scope>
    <source>
        <strain evidence="2 4">M64</strain>
    </source>
</reference>
<reference evidence="2" key="1">
    <citation type="submission" date="2010-12" db="EMBL/GenBank/DDBJ databases">
        <authorList>
            <person name="Shu H.-W."/>
            <person name="Liu T.-T."/>
            <person name="Hu W.S."/>
            <person name="Chang H.-Y."/>
            <person name="Hsiao K.-J."/>
            <person name="Tsai S.-F."/>
            <person name="Ng W.V."/>
        </authorList>
    </citation>
    <scope>NUCLEOTIDE SEQUENCE</scope>
    <source>
        <strain evidence="2">M64</strain>
    </source>
</reference>
<dbReference type="KEGG" id="mfm:MfeM64YM_0460"/>
<dbReference type="EMBL" id="CP002458">
    <property type="protein sequence ID" value="ADV34788.1"/>
    <property type="molecule type" value="Genomic_DNA"/>
</dbReference>
<evidence type="ECO:0000313" key="4">
    <source>
        <dbReference type="Proteomes" id="UP000007473"/>
    </source>
</evidence>
<gene>
    <name evidence="1" type="ordered locus">MfeM64YM_0460</name>
    <name evidence="2" type="ordered locus">MfeM64YM_0793</name>
    <name evidence="3" type="ordered locus">MfeM64YM_0855</name>
</gene>
<proteinExistence type="predicted"/>